<dbReference type="PANTHER" id="PTHR48101:SF1">
    <property type="entry name" value="METHYLMALONYL-COA MUTASE, LARGE SUBUNIT"/>
    <property type="match status" value="1"/>
</dbReference>
<keyword evidence="8" id="KW-1185">Reference proteome</keyword>
<evidence type="ECO:0000256" key="5">
    <source>
        <dbReference type="ARBA" id="ARBA00023285"/>
    </source>
</evidence>
<dbReference type="SUPFAM" id="SSF51703">
    <property type="entry name" value="Cobalamin (vitamin B12)-dependent enzymes"/>
    <property type="match status" value="1"/>
</dbReference>
<evidence type="ECO:0000313" key="8">
    <source>
        <dbReference type="Proteomes" id="UP001310022"/>
    </source>
</evidence>
<dbReference type="Proteomes" id="UP001310022">
    <property type="component" value="Unassembled WGS sequence"/>
</dbReference>
<evidence type="ECO:0000256" key="3">
    <source>
        <dbReference type="ARBA" id="ARBA00022628"/>
    </source>
</evidence>
<comment type="cofactor">
    <cofactor evidence="1">
        <name>adenosylcob(III)alamin</name>
        <dbReference type="ChEBI" id="CHEBI:18408"/>
    </cofactor>
</comment>
<feature type="domain" description="Methylmalonyl-CoA mutase alpha/beta chain catalytic" evidence="6">
    <location>
        <begin position="124"/>
        <end position="451"/>
    </location>
</feature>
<dbReference type="GO" id="GO:0031419">
    <property type="term" value="F:cobalamin binding"/>
    <property type="evidence" value="ECO:0007669"/>
    <property type="project" value="UniProtKB-KW"/>
</dbReference>
<name>A0AAN4W2Y8_9BACT</name>
<dbReference type="Gene3D" id="3.40.50.280">
    <property type="entry name" value="Cobalamin-binding domain"/>
    <property type="match status" value="1"/>
</dbReference>
<dbReference type="GO" id="GO:0046872">
    <property type="term" value="F:metal ion binding"/>
    <property type="evidence" value="ECO:0007669"/>
    <property type="project" value="InterPro"/>
</dbReference>
<evidence type="ECO:0000256" key="4">
    <source>
        <dbReference type="ARBA" id="ARBA00023235"/>
    </source>
</evidence>
<evidence type="ECO:0000256" key="1">
    <source>
        <dbReference type="ARBA" id="ARBA00001922"/>
    </source>
</evidence>
<dbReference type="InterPro" id="IPR016176">
    <property type="entry name" value="Cbl-dep_enz_cat"/>
</dbReference>
<evidence type="ECO:0000256" key="2">
    <source>
        <dbReference type="ARBA" id="ARBA00008465"/>
    </source>
</evidence>
<evidence type="ECO:0000259" key="6">
    <source>
        <dbReference type="Pfam" id="PF01642"/>
    </source>
</evidence>
<organism evidence="7 8">
    <name type="scientific">Persicobacter diffluens</name>
    <dbReference type="NCBI Taxonomy" id="981"/>
    <lineage>
        <taxon>Bacteria</taxon>
        <taxon>Pseudomonadati</taxon>
        <taxon>Bacteroidota</taxon>
        <taxon>Cytophagia</taxon>
        <taxon>Cytophagales</taxon>
        <taxon>Persicobacteraceae</taxon>
        <taxon>Persicobacter</taxon>
    </lineage>
</organism>
<dbReference type="EMBL" id="BQKE01000003">
    <property type="protein sequence ID" value="GJM63678.1"/>
    <property type="molecule type" value="Genomic_DNA"/>
</dbReference>
<dbReference type="Pfam" id="PF01642">
    <property type="entry name" value="MM_CoA_mutase"/>
    <property type="match status" value="1"/>
</dbReference>
<proteinExistence type="inferred from homology"/>
<dbReference type="SUPFAM" id="SSF52242">
    <property type="entry name" value="Cobalamin (vitamin B12)-binding domain"/>
    <property type="match status" value="1"/>
</dbReference>
<keyword evidence="5" id="KW-0170">Cobalt</keyword>
<keyword evidence="4" id="KW-0413">Isomerase</keyword>
<dbReference type="InterPro" id="IPR036724">
    <property type="entry name" value="Cobalamin-bd_sf"/>
</dbReference>
<sequence>MAEEKLFQEFSPVSKQEWIDKATADLKGASFDKVLRKKTINGNVQDPYFAPEDVDTTIDWSQLKNLIPANQDAEQGPRDWVNYQKITVADEVEANKMAHKLLGFSVTGLIFDLQSSRANCKKVDFAALLKGIKCDALAISFTGVCCAEVVEGYFAQVKAQGDEVSKLFGFIAYDPIATFTTGGKLEEQWKEELVKVHQLTAASPNLKSLTISGQEFVNAGGSHVQDIAFTLNKWVQVLDVLTEAGVTIEEAVKNTHFLMGVATDYFHELAKFRAFRLLAHEIAGEYGANFPTSAFEITAISSLWSKSFLDSNVNMLRNTTEAMSAILGGVDAICILPHNEMFEAPTAMTHRIALNLSHMLKEESYFDKVVDPAAGSYYIDNLSTYLAKEALALFQRVETAGGFLKAFDEKVVQAEIKEVREFQEKLIRQRRQVFVGTNRYPNMMEQLDPAKYVECADAEDHLQPRYAGQTFEAMRMATEKFVAEGNERPKVFYALYGNLAMRRARANFAGEFLSTAGFDSDEAYFDDAVTAAKESAQKGAQIVVICASDEDYTASAEAFVKEFRANDLHTTLLLAGNPTDVADKLTAAGLNGFVHVRTDIVSTLTDLQRILDIVK</sequence>
<gene>
    <name evidence="7" type="ORF">PEDI_42300</name>
</gene>
<keyword evidence="3" id="KW-0846">Cobalamin</keyword>
<dbReference type="Gene3D" id="3.20.20.240">
    <property type="entry name" value="Methylmalonyl-CoA mutase"/>
    <property type="match status" value="1"/>
</dbReference>
<comment type="caution">
    <text evidence="7">The sequence shown here is derived from an EMBL/GenBank/DDBJ whole genome shotgun (WGS) entry which is preliminary data.</text>
</comment>
<dbReference type="RefSeq" id="WP_338238810.1">
    <property type="nucleotide sequence ID" value="NZ_BQKE01000003.1"/>
</dbReference>
<comment type="similarity">
    <text evidence="2">Belongs to the methylmalonyl-CoA mutase family.</text>
</comment>
<dbReference type="AlphaFoldDB" id="A0AAN4W2Y8"/>
<dbReference type="GO" id="GO:0016866">
    <property type="term" value="F:intramolecular transferase activity"/>
    <property type="evidence" value="ECO:0007669"/>
    <property type="project" value="InterPro"/>
</dbReference>
<evidence type="ECO:0000313" key="7">
    <source>
        <dbReference type="EMBL" id="GJM63678.1"/>
    </source>
</evidence>
<dbReference type="PANTHER" id="PTHR48101">
    <property type="entry name" value="METHYLMALONYL-COA MUTASE, MITOCHONDRIAL-RELATED"/>
    <property type="match status" value="1"/>
</dbReference>
<protein>
    <submittedName>
        <fullName evidence="7">Methylmalonyl-CoA mutase small subunit</fullName>
    </submittedName>
</protein>
<reference evidence="7 8" key="1">
    <citation type="submission" date="2021-12" db="EMBL/GenBank/DDBJ databases">
        <title>Genome sequencing of bacteria with rrn-lacking chromosome and rrn-plasmid.</title>
        <authorList>
            <person name="Anda M."/>
            <person name="Iwasaki W."/>
        </authorList>
    </citation>
    <scope>NUCLEOTIDE SEQUENCE [LARGE SCALE GENOMIC DNA]</scope>
    <source>
        <strain evidence="7 8">NBRC 15940</strain>
    </source>
</reference>
<dbReference type="InterPro" id="IPR006099">
    <property type="entry name" value="MeMalonylCoA_mutase_a/b_cat"/>
</dbReference>
<accession>A0AAN4W2Y8</accession>